<dbReference type="AlphaFoldDB" id="G2EAN1"/>
<keyword evidence="2" id="KW-1185">Reference proteome</keyword>
<dbReference type="Gene3D" id="3.10.20.310">
    <property type="entry name" value="membrane protein fhac"/>
    <property type="match status" value="1"/>
</dbReference>
<dbReference type="PATRIC" id="fig|1046627.3.peg.600"/>
<organism evidence="1 2">
    <name type="scientific">Bizionia argentinensis JUB59</name>
    <dbReference type="NCBI Taxonomy" id="1046627"/>
    <lineage>
        <taxon>Bacteria</taxon>
        <taxon>Pseudomonadati</taxon>
        <taxon>Bacteroidota</taxon>
        <taxon>Flavobacteriia</taxon>
        <taxon>Flavobacteriales</taxon>
        <taxon>Flavobacteriaceae</taxon>
        <taxon>Bizionia</taxon>
    </lineage>
</organism>
<gene>
    <name evidence="1" type="ORF">BZARG_2708</name>
</gene>
<dbReference type="Proteomes" id="UP000003730">
    <property type="component" value="Unassembled WGS sequence"/>
</dbReference>
<reference evidence="1 2" key="1">
    <citation type="journal article" date="2008" name="Int. J. Syst. Evol. Microbiol.">
        <title>Bizionia argentinensis sp. nov., isolated from surface marine water in Antarctica.</title>
        <authorList>
            <person name="Bercovich A."/>
            <person name="Vazquez S.C."/>
            <person name="Yankilevich P."/>
            <person name="Coria S.H."/>
            <person name="Foti M."/>
            <person name="Hernandez E."/>
            <person name="Vidal A."/>
            <person name="Ruberto L."/>
            <person name="Melo C."/>
            <person name="Marenssi S."/>
            <person name="Criscuolo M."/>
            <person name="Memoli M."/>
            <person name="Arguelles M."/>
            <person name="Mac Cormack W.P."/>
        </authorList>
    </citation>
    <scope>NUCLEOTIDE SEQUENCE [LARGE SCALE GENOMIC DNA]</scope>
    <source>
        <strain evidence="1 2">JUB59</strain>
    </source>
</reference>
<accession>G2EAN1</accession>
<dbReference type="EMBL" id="AFXZ01000008">
    <property type="protein sequence ID" value="EGV44496.2"/>
    <property type="molecule type" value="Genomic_DNA"/>
</dbReference>
<dbReference type="OrthoDB" id="1110633at2"/>
<dbReference type="STRING" id="1046627.BZARG_2708"/>
<comment type="caution">
    <text evidence="1">The sequence shown here is derived from an EMBL/GenBank/DDBJ whole genome shotgun (WGS) entry which is preliminary data.</text>
</comment>
<dbReference type="eggNOG" id="COG4775">
    <property type="taxonomic scope" value="Bacteria"/>
</dbReference>
<proteinExistence type="predicted"/>
<evidence type="ECO:0000313" key="2">
    <source>
        <dbReference type="Proteomes" id="UP000003730"/>
    </source>
</evidence>
<protein>
    <recommendedName>
        <fullName evidence="3">POTRA domain-containing protein</fullName>
    </recommendedName>
</protein>
<evidence type="ECO:0008006" key="3">
    <source>
        <dbReference type="Google" id="ProtNLM"/>
    </source>
</evidence>
<name>G2EAN1_9FLAO</name>
<sequence length="612" mass="71104">MSFFNYGFSQVKDHKQDSTHAVYERIENYSEKSKSTKLIHKLIFKSKKKPNNKSVVVPTQDYRQFEGKIIRDINIESHDPFGFSISDSTKTTHSWLERTGNKLHLKSKDFAIKNVLIFNKNKPLDGLLLKESKRLLRDQGFIRDVEIRAEQVEGSPDSVDVYVTTLDSWSLVPRGAISKSKMKLKLNEHNFLGFGHQLKLRFDNRFDDGKWAHEFLYAMPNFKNTYISTAVGYSNNLDEAKSKFIDIERTFFSPYTKWAAGVYLDEQFTYKDLPDANMEFMRQDFKYQSQDVWAGYSFHLFKGKSERERTANIISAVRFLNIDYKEKPTIEFDSIQFFSNETFYLSSIGISSRRFVEDNYIFRDGITESVPVGDIFAITAGNQYKNEQNRFYLGGKIAHGNYYNWGYLSVNLEYSTFFNKGEAEQTAYSFSANYFTNLIYLGDKWKMRQFIKPQLLIGKNRLNSVGDRITIDERNDFKSFYHRYERHENSMGIPNFDSGLMGTSKFVLSTQSQFYPPWRFIGFRFNPYVNMSAALLADEETRFNTSKLYSSFSVGLLIKNEYLVFNSIKLSLSYYPSIPGNGNSIFKTNALDIDDFGLQGFELGKPTPVGYN</sequence>
<evidence type="ECO:0000313" key="1">
    <source>
        <dbReference type="EMBL" id="EGV44496.2"/>
    </source>
</evidence>